<feature type="region of interest" description="Disordered" evidence="1">
    <location>
        <begin position="30"/>
        <end position="66"/>
    </location>
</feature>
<accession>A0A8X6F522</accession>
<feature type="compositionally biased region" description="Acidic residues" evidence="1">
    <location>
        <begin position="35"/>
        <end position="46"/>
    </location>
</feature>
<dbReference type="EMBL" id="BMAO01021025">
    <property type="protein sequence ID" value="GFQ71380.1"/>
    <property type="molecule type" value="Genomic_DNA"/>
</dbReference>
<protein>
    <submittedName>
        <fullName evidence="2">Uncharacterized protein</fullName>
    </submittedName>
</protein>
<proteinExistence type="predicted"/>
<evidence type="ECO:0000313" key="2">
    <source>
        <dbReference type="EMBL" id="GFQ71380.1"/>
    </source>
</evidence>
<evidence type="ECO:0000256" key="1">
    <source>
        <dbReference type="SAM" id="MobiDB-lite"/>
    </source>
</evidence>
<keyword evidence="3" id="KW-1185">Reference proteome</keyword>
<reference evidence="2" key="1">
    <citation type="submission" date="2020-07" db="EMBL/GenBank/DDBJ databases">
        <title>Multicomponent nature underlies the extraordinary mechanical properties of spider dragline silk.</title>
        <authorList>
            <person name="Kono N."/>
            <person name="Nakamura H."/>
            <person name="Mori M."/>
            <person name="Yoshida Y."/>
            <person name="Ohtoshi R."/>
            <person name="Malay A.D."/>
            <person name="Moran D.A.P."/>
            <person name="Tomita M."/>
            <person name="Numata K."/>
            <person name="Arakawa K."/>
        </authorList>
    </citation>
    <scope>NUCLEOTIDE SEQUENCE</scope>
</reference>
<comment type="caution">
    <text evidence="2">The sequence shown here is derived from an EMBL/GenBank/DDBJ whole genome shotgun (WGS) entry which is preliminary data.</text>
</comment>
<evidence type="ECO:0000313" key="3">
    <source>
        <dbReference type="Proteomes" id="UP000887116"/>
    </source>
</evidence>
<sequence length="85" mass="10156">MPLKIIRFLTFLRKRYQRMRLKFFSRKLKRPREEDISDSTEEESIEMEFSSETSDSQGLPALQRGDSRVKTDEKVLLMGREIMVI</sequence>
<gene>
    <name evidence="2" type="ORF">TNCT_331861</name>
</gene>
<dbReference type="Proteomes" id="UP000887116">
    <property type="component" value="Unassembled WGS sequence"/>
</dbReference>
<name>A0A8X6F522_TRICU</name>
<dbReference type="AlphaFoldDB" id="A0A8X6F522"/>
<organism evidence="2 3">
    <name type="scientific">Trichonephila clavata</name>
    <name type="common">Joro spider</name>
    <name type="synonym">Nephila clavata</name>
    <dbReference type="NCBI Taxonomy" id="2740835"/>
    <lineage>
        <taxon>Eukaryota</taxon>
        <taxon>Metazoa</taxon>
        <taxon>Ecdysozoa</taxon>
        <taxon>Arthropoda</taxon>
        <taxon>Chelicerata</taxon>
        <taxon>Arachnida</taxon>
        <taxon>Araneae</taxon>
        <taxon>Araneomorphae</taxon>
        <taxon>Entelegynae</taxon>
        <taxon>Araneoidea</taxon>
        <taxon>Nephilidae</taxon>
        <taxon>Trichonephila</taxon>
    </lineage>
</organism>